<dbReference type="PROSITE" id="PS50983">
    <property type="entry name" value="FE_B12_PBP"/>
    <property type="match status" value="1"/>
</dbReference>
<dbReference type="SUPFAM" id="SSF53807">
    <property type="entry name" value="Helical backbone' metal receptor"/>
    <property type="match status" value="1"/>
</dbReference>
<dbReference type="PANTHER" id="PTHR30535:SF34">
    <property type="entry name" value="MOLYBDATE-BINDING PROTEIN MOLA"/>
    <property type="match status" value="1"/>
</dbReference>
<dbReference type="PANTHER" id="PTHR30535">
    <property type="entry name" value="VITAMIN B12-BINDING PROTEIN"/>
    <property type="match status" value="1"/>
</dbReference>
<keyword evidence="3" id="KW-1185">Reference proteome</keyword>
<dbReference type="RefSeq" id="WP_073119114.1">
    <property type="nucleotide sequence ID" value="NZ_FRAA01000001.1"/>
</dbReference>
<proteinExistence type="predicted"/>
<dbReference type="EMBL" id="FRAA01000001">
    <property type="protein sequence ID" value="SHJ55756.1"/>
    <property type="molecule type" value="Genomic_DNA"/>
</dbReference>
<protein>
    <submittedName>
        <fullName evidence="2">Iron complex transport system substrate-binding protein</fullName>
    </submittedName>
</protein>
<accession>A0A1M6K9Z4</accession>
<evidence type="ECO:0000313" key="2">
    <source>
        <dbReference type="EMBL" id="SHJ55756.1"/>
    </source>
</evidence>
<dbReference type="GO" id="GO:0071281">
    <property type="term" value="P:cellular response to iron ion"/>
    <property type="evidence" value="ECO:0007669"/>
    <property type="project" value="TreeGrafter"/>
</dbReference>
<name>A0A1M6K9Z4_REIAG</name>
<dbReference type="CDD" id="cd01141">
    <property type="entry name" value="TroA_d"/>
    <property type="match status" value="1"/>
</dbReference>
<organism evidence="2 3">
    <name type="scientific">Reichenbachiella agariperforans</name>
    <dbReference type="NCBI Taxonomy" id="156994"/>
    <lineage>
        <taxon>Bacteria</taxon>
        <taxon>Pseudomonadati</taxon>
        <taxon>Bacteroidota</taxon>
        <taxon>Cytophagia</taxon>
        <taxon>Cytophagales</taxon>
        <taxon>Reichenbachiellaceae</taxon>
        <taxon>Reichenbachiella</taxon>
    </lineage>
</organism>
<reference evidence="3" key="1">
    <citation type="submission" date="2016-11" db="EMBL/GenBank/DDBJ databases">
        <authorList>
            <person name="Varghese N."/>
            <person name="Submissions S."/>
        </authorList>
    </citation>
    <scope>NUCLEOTIDE SEQUENCE [LARGE SCALE GENOMIC DNA]</scope>
    <source>
        <strain evidence="3">DSM 26134</strain>
    </source>
</reference>
<dbReference type="AlphaFoldDB" id="A0A1M6K9Z4"/>
<evidence type="ECO:0000259" key="1">
    <source>
        <dbReference type="PROSITE" id="PS50983"/>
    </source>
</evidence>
<feature type="domain" description="Fe/B12 periplasmic-binding" evidence="1">
    <location>
        <begin position="88"/>
        <end position="359"/>
    </location>
</feature>
<evidence type="ECO:0000313" key="3">
    <source>
        <dbReference type="Proteomes" id="UP000184474"/>
    </source>
</evidence>
<dbReference type="InterPro" id="IPR050902">
    <property type="entry name" value="ABC_Transporter_SBP"/>
</dbReference>
<dbReference type="Proteomes" id="UP000184474">
    <property type="component" value="Unassembled WGS sequence"/>
</dbReference>
<dbReference type="Pfam" id="PF01497">
    <property type="entry name" value="Peripla_BP_2"/>
    <property type="match status" value="1"/>
</dbReference>
<sequence length="372" mass="42086">MRQLSLFLVITLFWGCETTTNSKAAEEPTGVSYAERFSVEEHEGYKIIRINKPWNGSDEEIAYLLYDGVIPAGIDESAYIMVPYPVQRIVSNSTTHLAFLEILGVEDRLVGFADTQYIYSEQINQQVANEQTLEVGNEGQLDVERILSLQSDVILAFSSGSENRQLNKLEELGQTVVMTPDYMEPTILGRAEWIKFIGHLTGKDKEAEAYFDKVATAYDSLLALVQTEQRPTVFSGSLYGGSWFMPSGNNYNGLMIQEAGGEYLWSDTEASGWLNLDFEAVYAKAYEAQYWIGVADYKSLEAMKNADERYAGFKAYTDGNIYGYTRRTSERGGNDYFESGNAQPHLLLADHVKILHPELLPDYELYYYQQLQ</sequence>
<gene>
    <name evidence="2" type="ORF">SAMN04488028_101496</name>
</gene>
<dbReference type="STRING" id="156994.SAMN04488028_101496"/>
<dbReference type="InterPro" id="IPR002491">
    <property type="entry name" value="ABC_transptr_periplasmic_BD"/>
</dbReference>
<dbReference type="Gene3D" id="3.40.50.1980">
    <property type="entry name" value="Nitrogenase molybdenum iron protein domain"/>
    <property type="match status" value="2"/>
</dbReference>